<reference evidence="1" key="1">
    <citation type="submission" date="2015-07" db="EMBL/GenBank/DDBJ databases">
        <title>MeaNS - Measles Nucleotide Surveillance Program.</title>
        <authorList>
            <person name="Tran T."/>
            <person name="Druce J."/>
        </authorList>
    </citation>
    <scope>NUCLEOTIDE SEQUENCE</scope>
    <source>
        <strain evidence="1">UCB-OBI-ISO-001</strain>
        <tissue evidence="1">Gonad</tissue>
    </source>
</reference>
<proteinExistence type="predicted"/>
<evidence type="ECO:0000313" key="1">
    <source>
        <dbReference type="EMBL" id="KOF68679.1"/>
    </source>
</evidence>
<gene>
    <name evidence="1" type="ORF">OCBIM_22006699mg</name>
</gene>
<dbReference type="EMBL" id="KQ426075">
    <property type="protein sequence ID" value="KOF68679.1"/>
    <property type="molecule type" value="Genomic_DNA"/>
</dbReference>
<name>A0A0L8FVN0_OCTBM</name>
<organism evidence="1">
    <name type="scientific">Octopus bimaculoides</name>
    <name type="common">California two-spotted octopus</name>
    <dbReference type="NCBI Taxonomy" id="37653"/>
    <lineage>
        <taxon>Eukaryota</taxon>
        <taxon>Metazoa</taxon>
        <taxon>Spiralia</taxon>
        <taxon>Lophotrochozoa</taxon>
        <taxon>Mollusca</taxon>
        <taxon>Cephalopoda</taxon>
        <taxon>Coleoidea</taxon>
        <taxon>Octopodiformes</taxon>
        <taxon>Octopoda</taxon>
        <taxon>Incirrata</taxon>
        <taxon>Octopodidae</taxon>
        <taxon>Octopus</taxon>
    </lineage>
</organism>
<sequence length="49" mass="5814">MFNSWNDQGSHLICPCIFYTEENRIYLLMSCLRNYQTFSVHMAFCSLKG</sequence>
<dbReference type="AlphaFoldDB" id="A0A0L8FVN0"/>
<protein>
    <submittedName>
        <fullName evidence="1">Uncharacterized protein</fullName>
    </submittedName>
</protein>
<accession>A0A0L8FVN0</accession>